<sequence>MSVPQEDGGQPSEDGLDDRSGTAVGGSMGDRVADVERLALADRADAFAALHDELRTRLERGGDGRG</sequence>
<keyword evidence="3" id="KW-1185">Reference proteome</keyword>
<comment type="caution">
    <text evidence="2">The sequence shown here is derived from an EMBL/GenBank/DDBJ whole genome shotgun (WGS) entry which is preliminary data.</text>
</comment>
<feature type="region of interest" description="Disordered" evidence="1">
    <location>
        <begin position="1"/>
        <end position="29"/>
    </location>
</feature>
<evidence type="ECO:0000313" key="2">
    <source>
        <dbReference type="EMBL" id="NII42611.1"/>
    </source>
</evidence>
<proteinExistence type="predicted"/>
<evidence type="ECO:0000256" key="1">
    <source>
        <dbReference type="SAM" id="MobiDB-lite"/>
    </source>
</evidence>
<evidence type="ECO:0000313" key="3">
    <source>
        <dbReference type="Proteomes" id="UP001318300"/>
    </source>
</evidence>
<dbReference type="RefSeq" id="WP_166781350.1">
    <property type="nucleotide sequence ID" value="NZ_JAAOYO010000005.1"/>
</dbReference>
<gene>
    <name evidence="2" type="ORF">E9228_003280</name>
</gene>
<reference evidence="2 3" key="1">
    <citation type="submission" date="2020-03" db="EMBL/GenBank/DDBJ databases">
        <title>Above-ground endophytic microbial communities from plants in different locations in the United States.</title>
        <authorList>
            <person name="Frank C."/>
        </authorList>
    </citation>
    <scope>NUCLEOTIDE SEQUENCE [LARGE SCALE GENOMIC DNA]</scope>
    <source>
        <strain evidence="2 3">WW7</strain>
    </source>
</reference>
<dbReference type="EMBL" id="JAAOYO010000005">
    <property type="protein sequence ID" value="NII42611.1"/>
    <property type="molecule type" value="Genomic_DNA"/>
</dbReference>
<organism evidence="2 3">
    <name type="scientific">Curtobacterium salicis</name>
    <dbReference type="NCBI Taxonomy" id="1779862"/>
    <lineage>
        <taxon>Bacteria</taxon>
        <taxon>Bacillati</taxon>
        <taxon>Actinomycetota</taxon>
        <taxon>Actinomycetes</taxon>
        <taxon>Micrococcales</taxon>
        <taxon>Microbacteriaceae</taxon>
        <taxon>Curtobacterium</taxon>
    </lineage>
</organism>
<protein>
    <submittedName>
        <fullName evidence="2">Uncharacterized protein</fullName>
    </submittedName>
</protein>
<name>A0ABX0TAU3_9MICO</name>
<accession>A0ABX0TAU3</accession>
<dbReference type="Proteomes" id="UP001318300">
    <property type="component" value="Unassembled WGS sequence"/>
</dbReference>